<name>A0A382WIZ6_9ZZZZ</name>
<protein>
    <submittedName>
        <fullName evidence="1">Uncharacterized protein</fullName>
    </submittedName>
</protein>
<proteinExistence type="predicted"/>
<organism evidence="1">
    <name type="scientific">marine metagenome</name>
    <dbReference type="NCBI Taxonomy" id="408172"/>
    <lineage>
        <taxon>unclassified sequences</taxon>
        <taxon>metagenomes</taxon>
        <taxon>ecological metagenomes</taxon>
    </lineage>
</organism>
<dbReference type="AlphaFoldDB" id="A0A382WIZ6"/>
<dbReference type="EMBL" id="UINC01159931">
    <property type="protein sequence ID" value="SVD58295.1"/>
    <property type="molecule type" value="Genomic_DNA"/>
</dbReference>
<gene>
    <name evidence="1" type="ORF">METZ01_LOCUS411149</name>
</gene>
<feature type="non-terminal residue" evidence="1">
    <location>
        <position position="28"/>
    </location>
</feature>
<reference evidence="1" key="1">
    <citation type="submission" date="2018-05" db="EMBL/GenBank/DDBJ databases">
        <authorList>
            <person name="Lanie J.A."/>
            <person name="Ng W.-L."/>
            <person name="Kazmierczak K.M."/>
            <person name="Andrzejewski T.M."/>
            <person name="Davidsen T.M."/>
            <person name="Wayne K.J."/>
            <person name="Tettelin H."/>
            <person name="Glass J.I."/>
            <person name="Rusch D."/>
            <person name="Podicherti R."/>
            <person name="Tsui H.-C.T."/>
            <person name="Winkler M.E."/>
        </authorList>
    </citation>
    <scope>NUCLEOTIDE SEQUENCE</scope>
</reference>
<sequence length="28" mass="2968">MDSQVQYSKMIITGLAVAVLSLTAQGKD</sequence>
<accession>A0A382WIZ6</accession>
<evidence type="ECO:0000313" key="1">
    <source>
        <dbReference type="EMBL" id="SVD58295.1"/>
    </source>
</evidence>